<comment type="caution">
    <text evidence="1">The sequence shown here is derived from an EMBL/GenBank/DDBJ whole genome shotgun (WGS) entry which is preliminary data.</text>
</comment>
<dbReference type="GO" id="GO:0004674">
    <property type="term" value="F:protein serine/threonine kinase activity"/>
    <property type="evidence" value="ECO:0007669"/>
    <property type="project" value="UniProtKB-KW"/>
</dbReference>
<evidence type="ECO:0000313" key="1">
    <source>
        <dbReference type="EMBL" id="ESU40344.1"/>
    </source>
</evidence>
<sequence>MLHHYAIQALVGAKRSYMAGFSLLDVENAKLWALLKTDRALHYTQQHDPPHQTVLLSGTSRAQLFGQMCTATQPPGGLTRSCSLKQPVPARHHGAARTLGNRFTGPACMQLSPGSLSPTGLRRYPSL</sequence>
<organism evidence="1 2">
    <name type="scientific">Giardia intestinalis</name>
    <name type="common">Giardia lamblia</name>
    <dbReference type="NCBI Taxonomy" id="5741"/>
    <lineage>
        <taxon>Eukaryota</taxon>
        <taxon>Metamonada</taxon>
        <taxon>Diplomonadida</taxon>
        <taxon>Hexamitidae</taxon>
        <taxon>Giardiinae</taxon>
        <taxon>Giardia</taxon>
    </lineage>
</organism>
<evidence type="ECO:0000313" key="2">
    <source>
        <dbReference type="Proteomes" id="UP000018040"/>
    </source>
</evidence>
<accession>V6TP07</accession>
<gene>
    <name evidence="1" type="ORF">GSB_153093</name>
</gene>
<dbReference type="Proteomes" id="UP000018040">
    <property type="component" value="Unassembled WGS sequence"/>
</dbReference>
<protein>
    <submittedName>
        <fullName evidence="1">Serine/threonine protein kinase</fullName>
    </submittedName>
</protein>
<reference evidence="2" key="1">
    <citation type="submission" date="2012-02" db="EMBL/GenBank/DDBJ databases">
        <title>Genome sequencing of Giardia lamblia Genotypes A2 and B isolates (DH and GS) and comparative analysis with the genomes of Genotypes A1 and E (WB and Pig).</title>
        <authorList>
            <person name="Adam R."/>
            <person name="Dahlstrom E."/>
            <person name="Martens C."/>
            <person name="Bruno D."/>
            <person name="Barbian K."/>
            <person name="Porcella S.F."/>
            <person name="Nash T."/>
        </authorList>
    </citation>
    <scope>NUCLEOTIDE SEQUENCE</scope>
    <source>
        <strain evidence="2">GS</strain>
    </source>
</reference>
<dbReference type="EMBL" id="AHHH01000246">
    <property type="protein sequence ID" value="ESU40344.1"/>
    <property type="molecule type" value="Genomic_DNA"/>
</dbReference>
<keyword evidence="1" id="KW-0808">Transferase</keyword>
<keyword evidence="1" id="KW-0418">Kinase</keyword>
<name>V6TP07_GIAIN</name>
<proteinExistence type="predicted"/>
<dbReference type="VEuPathDB" id="GiardiaDB:QR46_4757"/>
<dbReference type="AlphaFoldDB" id="V6TP07"/>
<keyword evidence="1" id="KW-0723">Serine/threonine-protein kinase</keyword>
<reference evidence="1 2" key="2">
    <citation type="journal article" date="2013" name="Genome Biol. Evol.">
        <title>Genome sequencing of Giardia lamblia genotypes A2 and B isolates (DH and GS) and comparative analysis with the genomes of genotypes A1 and E (WB and Pig).</title>
        <authorList>
            <person name="Adam R.D."/>
            <person name="Dahlstrom E.W."/>
            <person name="Martens C.A."/>
            <person name="Bruno D.P."/>
            <person name="Barbian K.D."/>
            <person name="Ricklefs S.M."/>
            <person name="Hernandez M.M."/>
            <person name="Narla N.P."/>
            <person name="Patel R.B."/>
            <person name="Porcella S.F."/>
            <person name="Nash T.E."/>
        </authorList>
    </citation>
    <scope>NUCLEOTIDE SEQUENCE [LARGE SCALE GENOMIC DNA]</scope>
    <source>
        <strain evidence="1 2">GS</strain>
    </source>
</reference>